<proteinExistence type="predicted"/>
<feature type="non-terminal residue" evidence="1">
    <location>
        <position position="1"/>
    </location>
</feature>
<protein>
    <submittedName>
        <fullName evidence="1">Uncharacterized protein</fullName>
    </submittedName>
</protein>
<keyword evidence="2" id="KW-1185">Reference proteome</keyword>
<name>A0A6A4MCQ9_9ERIC</name>
<evidence type="ECO:0000313" key="2">
    <source>
        <dbReference type="Proteomes" id="UP000428333"/>
    </source>
</evidence>
<dbReference type="AlphaFoldDB" id="A0A6A4MCQ9"/>
<dbReference type="EMBL" id="QEFC01000026">
    <property type="protein sequence ID" value="KAE9467500.1"/>
    <property type="molecule type" value="Genomic_DNA"/>
</dbReference>
<gene>
    <name evidence="1" type="ORF">C3L33_00594</name>
</gene>
<comment type="caution">
    <text evidence="1">The sequence shown here is derived from an EMBL/GenBank/DDBJ whole genome shotgun (WGS) entry which is preliminary data.</text>
</comment>
<dbReference type="Proteomes" id="UP000428333">
    <property type="component" value="Linkage Group LG01"/>
</dbReference>
<reference evidence="1 2" key="1">
    <citation type="journal article" date="2019" name="Genome Biol. Evol.">
        <title>The Rhododendron genome and chromosomal organization provide insight into shared whole-genome duplications across the heath family (Ericaceae).</title>
        <authorList>
            <person name="Soza V.L."/>
            <person name="Lindsley D."/>
            <person name="Waalkes A."/>
            <person name="Ramage E."/>
            <person name="Patwardhan R.P."/>
            <person name="Burton J.N."/>
            <person name="Adey A."/>
            <person name="Kumar A."/>
            <person name="Qiu R."/>
            <person name="Shendure J."/>
            <person name="Hall B."/>
        </authorList>
    </citation>
    <scope>NUCLEOTIDE SEQUENCE [LARGE SCALE GENOMIC DNA]</scope>
    <source>
        <strain evidence="1">RSF 1966-606</strain>
    </source>
</reference>
<sequence>MRNLCNNIYALILNYANKPAETGLQAMKLLDLLPLKRYNGGETSVHGSGSQSETEKSQWLFGATIGVKRTREGDEAVADRD</sequence>
<organism evidence="1 2">
    <name type="scientific">Rhododendron williamsianum</name>
    <dbReference type="NCBI Taxonomy" id="262921"/>
    <lineage>
        <taxon>Eukaryota</taxon>
        <taxon>Viridiplantae</taxon>
        <taxon>Streptophyta</taxon>
        <taxon>Embryophyta</taxon>
        <taxon>Tracheophyta</taxon>
        <taxon>Spermatophyta</taxon>
        <taxon>Magnoliopsida</taxon>
        <taxon>eudicotyledons</taxon>
        <taxon>Gunneridae</taxon>
        <taxon>Pentapetalae</taxon>
        <taxon>asterids</taxon>
        <taxon>Ericales</taxon>
        <taxon>Ericaceae</taxon>
        <taxon>Ericoideae</taxon>
        <taxon>Rhodoreae</taxon>
        <taxon>Rhododendron</taxon>
    </lineage>
</organism>
<accession>A0A6A4MCQ9</accession>
<evidence type="ECO:0000313" key="1">
    <source>
        <dbReference type="EMBL" id="KAE9467500.1"/>
    </source>
</evidence>